<evidence type="ECO:0000313" key="11">
    <source>
        <dbReference type="Proteomes" id="UP000598271"/>
    </source>
</evidence>
<evidence type="ECO:0000256" key="1">
    <source>
        <dbReference type="ARBA" id="ARBA00001784"/>
    </source>
</evidence>
<proteinExistence type="inferred from homology"/>
<dbReference type="Pfam" id="PF03306">
    <property type="entry name" value="AAL_decarboxy"/>
    <property type="match status" value="1"/>
</dbReference>
<organism evidence="10 11">
    <name type="scientific">Persicitalea jodogahamensis</name>
    <dbReference type="NCBI Taxonomy" id="402147"/>
    <lineage>
        <taxon>Bacteria</taxon>
        <taxon>Pseudomonadati</taxon>
        <taxon>Bacteroidota</taxon>
        <taxon>Cytophagia</taxon>
        <taxon>Cytophagales</taxon>
        <taxon>Spirosomataceae</taxon>
        <taxon>Persicitalea</taxon>
    </lineage>
</organism>
<evidence type="ECO:0000256" key="7">
    <source>
        <dbReference type="ARBA" id="ARBA00023061"/>
    </source>
</evidence>
<dbReference type="GO" id="GO:0045151">
    <property type="term" value="P:acetoin biosynthetic process"/>
    <property type="evidence" value="ECO:0007669"/>
    <property type="project" value="UniProtKB-UniRule"/>
</dbReference>
<dbReference type="Gene3D" id="3.30.1330.80">
    <property type="entry name" value="Hypothetical protein, similar to alpha- acetolactate decarboxylase, domain 2"/>
    <property type="match status" value="2"/>
</dbReference>
<dbReference type="EMBL" id="BMXF01000002">
    <property type="protein sequence ID" value="GHB72319.1"/>
    <property type="molecule type" value="Genomic_DNA"/>
</dbReference>
<dbReference type="InterPro" id="IPR005128">
    <property type="entry name" value="Acetolactate_a_deCO2ase"/>
</dbReference>
<comment type="pathway">
    <text evidence="2 9">Polyol metabolism; (R,R)-butane-2,3-diol biosynthesis; (R,R)-butane-2,3-diol from pyruvate: step 2/3.</text>
</comment>
<evidence type="ECO:0000256" key="8">
    <source>
        <dbReference type="ARBA" id="ARBA00023239"/>
    </source>
</evidence>
<evidence type="ECO:0000256" key="6">
    <source>
        <dbReference type="ARBA" id="ARBA00022793"/>
    </source>
</evidence>
<dbReference type="AlphaFoldDB" id="A0A8J3D480"/>
<comment type="similarity">
    <text evidence="3 9">Belongs to the alpha-acetolactate decarboxylase family.</text>
</comment>
<dbReference type="PANTHER" id="PTHR35524:SF1">
    <property type="entry name" value="ALPHA-ACETOLACTATE DECARBOXYLASE"/>
    <property type="match status" value="1"/>
</dbReference>
<keyword evidence="6 9" id="KW-0210">Decarboxylase</keyword>
<dbReference type="PANTHER" id="PTHR35524">
    <property type="entry name" value="ALPHA-ACETOLACTATE DECARBOXYLASE"/>
    <property type="match status" value="1"/>
</dbReference>
<dbReference type="EC" id="4.1.1.5" evidence="4 9"/>
<evidence type="ECO:0000256" key="5">
    <source>
        <dbReference type="ARBA" id="ARBA00020164"/>
    </source>
</evidence>
<evidence type="ECO:0000256" key="2">
    <source>
        <dbReference type="ARBA" id="ARBA00005170"/>
    </source>
</evidence>
<comment type="caution">
    <text evidence="10">The sequence shown here is derived from an EMBL/GenBank/DDBJ whole genome shotgun (WGS) entry which is preliminary data.</text>
</comment>
<reference evidence="10 11" key="1">
    <citation type="journal article" date="2014" name="Int. J. Syst. Evol. Microbiol.">
        <title>Complete genome sequence of Corynebacterium casei LMG S-19264T (=DSM 44701T), isolated from a smear-ripened cheese.</title>
        <authorList>
            <consortium name="US DOE Joint Genome Institute (JGI-PGF)"/>
            <person name="Walter F."/>
            <person name="Albersmeier A."/>
            <person name="Kalinowski J."/>
            <person name="Ruckert C."/>
        </authorList>
    </citation>
    <scope>NUCLEOTIDE SEQUENCE [LARGE SCALE GENOMIC DNA]</scope>
    <source>
        <strain evidence="10 11">KCTC 12866</strain>
    </source>
</reference>
<evidence type="ECO:0000256" key="4">
    <source>
        <dbReference type="ARBA" id="ARBA00013204"/>
    </source>
</evidence>
<dbReference type="SUPFAM" id="SSF117856">
    <property type="entry name" value="AF0104/ALDC/Ptd012-like"/>
    <property type="match status" value="1"/>
</dbReference>
<gene>
    <name evidence="10" type="primary">alsD</name>
    <name evidence="10" type="ORF">GCM10007390_27970</name>
</gene>
<sequence length="246" mass="27335">MTACTSPQNAPSQEEVLYQVSTIDALLAGDFDGEVTYGDVRKQGDFGIGTFNGLDGEMIQLDGEVFKIRSDGNVYPVPDSTRTPFAAVTYFEADTVLSLSGPLSFEELFVLIDSLISTENIFYAIKITGEFEYVKARSVPRQSKPYQPMIEIVKTQPTFEFQNVRGTLMGFRTPPFMKGLNVPGYHMHFITEDRKRGGHVLASTIEQATLSIDYTSAFHMVLPNSGSFGQIDLTQDKQAELEKVEK</sequence>
<evidence type="ECO:0000256" key="3">
    <source>
        <dbReference type="ARBA" id="ARBA00007106"/>
    </source>
</evidence>
<dbReference type="UniPathway" id="UPA00626">
    <property type="reaction ID" value="UER00678"/>
</dbReference>
<keyword evidence="7 9" id="KW-0005">Acetoin biosynthesis</keyword>
<protein>
    <recommendedName>
        <fullName evidence="5 9">Alpha-acetolactate decarboxylase</fullName>
        <ecNumber evidence="4 9">4.1.1.5</ecNumber>
    </recommendedName>
</protein>
<comment type="catalytic activity">
    <reaction evidence="1 9">
        <text>(2S)-2-acetolactate + H(+) = (R)-acetoin + CO2</text>
        <dbReference type="Rhea" id="RHEA:21580"/>
        <dbReference type="ChEBI" id="CHEBI:15378"/>
        <dbReference type="ChEBI" id="CHEBI:15686"/>
        <dbReference type="ChEBI" id="CHEBI:16526"/>
        <dbReference type="ChEBI" id="CHEBI:58476"/>
        <dbReference type="EC" id="4.1.1.5"/>
    </reaction>
</comment>
<dbReference type="NCBIfam" id="TIGR01252">
    <property type="entry name" value="acetolac_decarb"/>
    <property type="match status" value="1"/>
</dbReference>
<evidence type="ECO:0000313" key="10">
    <source>
        <dbReference type="EMBL" id="GHB72319.1"/>
    </source>
</evidence>
<dbReference type="PIRSF" id="PIRSF001332">
    <property type="entry name" value="Acetolac_decarb"/>
    <property type="match status" value="1"/>
</dbReference>
<keyword evidence="11" id="KW-1185">Reference proteome</keyword>
<accession>A0A8J3D480</accession>
<keyword evidence="8 9" id="KW-0456">Lyase</keyword>
<dbReference type="CDD" id="cd17299">
    <property type="entry name" value="acetolactate_decarboxylase"/>
    <property type="match status" value="1"/>
</dbReference>
<dbReference type="GO" id="GO:0047605">
    <property type="term" value="F:acetolactate decarboxylase activity"/>
    <property type="evidence" value="ECO:0007669"/>
    <property type="project" value="UniProtKB-UniRule"/>
</dbReference>
<dbReference type="Proteomes" id="UP000598271">
    <property type="component" value="Unassembled WGS sequence"/>
</dbReference>
<name>A0A8J3D480_9BACT</name>
<evidence type="ECO:0000256" key="9">
    <source>
        <dbReference type="PIRNR" id="PIRNR001332"/>
    </source>
</evidence>